<name>A0ABM5N7M2_EMTOG</name>
<keyword evidence="3" id="KW-0808">Transferase</keyword>
<keyword evidence="10" id="KW-1185">Reference proteome</keyword>
<comment type="catalytic activity">
    <reaction evidence="7">
        <text>DNA(n) + a 2'-deoxyribonucleoside 5'-triphosphate = DNA(n+1) + diphosphate</text>
        <dbReference type="Rhea" id="RHEA:22508"/>
        <dbReference type="Rhea" id="RHEA-COMP:17339"/>
        <dbReference type="Rhea" id="RHEA-COMP:17340"/>
        <dbReference type="ChEBI" id="CHEBI:33019"/>
        <dbReference type="ChEBI" id="CHEBI:61560"/>
        <dbReference type="ChEBI" id="CHEBI:173112"/>
        <dbReference type="EC" id="2.7.7.7"/>
    </reaction>
</comment>
<keyword evidence="6" id="KW-0239">DNA-directed DNA polymerase</keyword>
<evidence type="ECO:0000256" key="7">
    <source>
        <dbReference type="ARBA" id="ARBA00049244"/>
    </source>
</evidence>
<dbReference type="RefSeq" id="WP_015026226.1">
    <property type="nucleotide sequence ID" value="NC_018742.1"/>
</dbReference>
<evidence type="ECO:0000259" key="8">
    <source>
        <dbReference type="SMART" id="SM00481"/>
    </source>
</evidence>
<gene>
    <name evidence="9" type="ordered locus">Emtol_0208</name>
</gene>
<dbReference type="SUPFAM" id="SSF89550">
    <property type="entry name" value="PHP domain-like"/>
    <property type="match status" value="1"/>
</dbReference>
<dbReference type="EC" id="2.7.7.7" evidence="1"/>
<dbReference type="InterPro" id="IPR016195">
    <property type="entry name" value="Pol/histidinol_Pase-like"/>
</dbReference>
<dbReference type="Pfam" id="PF07733">
    <property type="entry name" value="DNA_pol3_alpha"/>
    <property type="match status" value="1"/>
</dbReference>
<dbReference type="Gene3D" id="1.10.150.870">
    <property type="match status" value="1"/>
</dbReference>
<dbReference type="PANTHER" id="PTHR32294">
    <property type="entry name" value="DNA POLYMERASE III SUBUNIT ALPHA"/>
    <property type="match status" value="1"/>
</dbReference>
<reference evidence="9 10" key="1">
    <citation type="submission" date="2011-07" db="EMBL/GenBank/DDBJ databases">
        <title>The complete genome of plasmid 1 of Emticicia oligotrophica DSM 17448.</title>
        <authorList>
            <consortium name="US DOE Joint Genome Institute (JGI-PGF)"/>
            <person name="Lucas S."/>
            <person name="Han J."/>
            <person name="Lapidus A."/>
            <person name="Bruce D."/>
            <person name="Goodwin L."/>
            <person name="Pitluck S."/>
            <person name="Peters L."/>
            <person name="Kyrpides N."/>
            <person name="Mavromatis K."/>
            <person name="Ivanova N."/>
            <person name="Ovchinnikova G."/>
            <person name="Teshima H."/>
            <person name="Detter J.C."/>
            <person name="Tapia R."/>
            <person name="Han C."/>
            <person name="Land M."/>
            <person name="Hauser L."/>
            <person name="Markowitz V."/>
            <person name="Cheng J.-F."/>
            <person name="Hugenholtz P."/>
            <person name="Woyke T."/>
            <person name="Wu D."/>
            <person name="Tindall B."/>
            <person name="Pomrenke H."/>
            <person name="Brambilla E."/>
            <person name="Klenk H.-P."/>
            <person name="Eisen J.A."/>
        </authorList>
    </citation>
    <scope>NUCLEOTIDE SEQUENCE [LARGE SCALE GENOMIC DNA]</scope>
    <source>
        <strain evidence="10">DSM 17448 / GPTSA100-15</strain>
        <plasmid evidence="9 10">pEMTOL01</plasmid>
    </source>
</reference>
<proteinExistence type="predicted"/>
<dbReference type="InterPro" id="IPR011708">
    <property type="entry name" value="DNA_pol3_alpha_NTPase_dom"/>
</dbReference>
<evidence type="ECO:0000256" key="1">
    <source>
        <dbReference type="ARBA" id="ARBA00012417"/>
    </source>
</evidence>
<protein>
    <recommendedName>
        <fullName evidence="2">DNA polymerase III subunit alpha</fullName>
        <ecNumber evidence="1">2.7.7.7</ecNumber>
    </recommendedName>
</protein>
<keyword evidence="9" id="KW-0614">Plasmid</keyword>
<keyword evidence="4" id="KW-0548">Nucleotidyltransferase</keyword>
<dbReference type="Pfam" id="PF02811">
    <property type="entry name" value="PHP"/>
    <property type="match status" value="1"/>
</dbReference>
<dbReference type="Proteomes" id="UP000002875">
    <property type="component" value="Plasmid pEMTOL01"/>
</dbReference>
<dbReference type="InterPro" id="IPR004013">
    <property type="entry name" value="PHP_dom"/>
</dbReference>
<geneLocation type="plasmid" evidence="9 10">
    <name>pEMTOL01</name>
</geneLocation>
<feature type="domain" description="Polymerase/histidinol phosphatase N-terminal" evidence="8">
    <location>
        <begin position="1"/>
        <end position="68"/>
    </location>
</feature>
<dbReference type="EMBL" id="CP002962">
    <property type="protein sequence ID" value="AFK05480.1"/>
    <property type="molecule type" value="Genomic_DNA"/>
</dbReference>
<evidence type="ECO:0000256" key="2">
    <source>
        <dbReference type="ARBA" id="ARBA00019114"/>
    </source>
</evidence>
<dbReference type="InterPro" id="IPR004805">
    <property type="entry name" value="DnaE2/DnaE/PolC"/>
</dbReference>
<dbReference type="Pfam" id="PF17657">
    <property type="entry name" value="DNA_pol3_finger"/>
    <property type="match status" value="1"/>
</dbReference>
<evidence type="ECO:0000313" key="10">
    <source>
        <dbReference type="Proteomes" id="UP000002875"/>
    </source>
</evidence>
<dbReference type="InterPro" id="IPR040982">
    <property type="entry name" value="DNA_pol3_finger"/>
</dbReference>
<sequence length="983" mass="114326">MYLNCHSYFSLRYGTIPIQDLVNKAVELGIGCLALTDINTTSGIFDFVKACNSANIRPIVGVEFRNGDELKYICLAKNNEGFREINYFLTEYLSKKKDFPNKAPSYQNAFTIYPLDFLETSPVLENHEFIGVRFWEIPKTYRFQNKQGFEKIIAIHTLTFFNKIYFNLHRLLRAIDHNTLLSKLPKYSEANPSEWPIEEAKLYEYFQYFSEWIEKSNAISEQCSFDFDFKTPKNKRLFTNSKTDDIELLRKLTADGMIYRYGKNNKAAQERIEKELGIIYELDFCSYFLITWDIIRYARSRGYFHVGRGSGANSIVAYCIGITDVNPIELDLYFERFINPFRTSPPDFDIDFSWDERDEIIDYVFKRYGKEYVCLLATYNTFQDRSAVRELAKVFGLPKSEIDEMIKYPEKASQNEYTKYILQYAPLLEDFPNSLSIHAGGILISEEPLSNYSALQPMPKGFPICQFDMYVAEDIGFAKFDVLSQRGLGHIKTAVDIVKENRGVDIDIHAIQKFKDDENIRRQLQNHETMGCFYVESPAMRSLIWKLRCDNYITLVAASSIIRPGVSSSGMMKEYIVRYHNPHQVSYLHPKMQELLSDTFGVMVYQEDVLKVAHGFANLTLAEADILRRAMSGKFRSRIEFQRITDKWFNNCKELGYSEELAKEVWRQIESFSGYSFSKAHSASFAVESYQSLYLKTYFPLEFMVAVINNFGGFYSTEFYIHEARRYGAIIEAPEINESDYLTRIEGNIIWLGWIHIKSLENKLIDSLLQERHLGNYTSFSNFVSRISIGLEQLIILIRVGAFRNFGIPKKELLWEAHFRYNSRFQPCHYKQMLFGLPEPQTHHLPALAYHPLEDAYDQIELMGFSISSPFELVETKSEESTNAQNLISLVGRNIRIYGYLVTWKPVRTKNHKLMGFGYFLDKQGEFFDTTHFPPSLEKYPFRGRGVYCLNGKVVEEFGFPSLEVHSMQKVDVKADPRSHDSN</sequence>
<dbReference type="InterPro" id="IPR003141">
    <property type="entry name" value="Pol/His_phosphatase_N"/>
</dbReference>
<evidence type="ECO:0000313" key="9">
    <source>
        <dbReference type="EMBL" id="AFK05480.1"/>
    </source>
</evidence>
<dbReference type="CDD" id="cd07431">
    <property type="entry name" value="PHP_PolIIIA"/>
    <property type="match status" value="1"/>
</dbReference>
<evidence type="ECO:0000256" key="4">
    <source>
        <dbReference type="ARBA" id="ARBA00022695"/>
    </source>
</evidence>
<dbReference type="InterPro" id="IPR029460">
    <property type="entry name" value="DNAPol_HHH"/>
</dbReference>
<accession>A0ABM5N7M2</accession>
<dbReference type="Pfam" id="PF14579">
    <property type="entry name" value="HHH_6"/>
    <property type="match status" value="1"/>
</dbReference>
<keyword evidence="5" id="KW-0235">DNA replication</keyword>
<dbReference type="Gene3D" id="3.20.20.140">
    <property type="entry name" value="Metal-dependent hydrolases"/>
    <property type="match status" value="1"/>
</dbReference>
<dbReference type="PANTHER" id="PTHR32294:SF0">
    <property type="entry name" value="DNA POLYMERASE III SUBUNIT ALPHA"/>
    <property type="match status" value="1"/>
</dbReference>
<evidence type="ECO:0000256" key="6">
    <source>
        <dbReference type="ARBA" id="ARBA00022932"/>
    </source>
</evidence>
<dbReference type="NCBIfam" id="TIGR00594">
    <property type="entry name" value="polc"/>
    <property type="match status" value="1"/>
</dbReference>
<organism evidence="9 10">
    <name type="scientific">Emticicia oligotrophica (strain DSM 17448 / CIP 109782 / MTCC 6937 / GPTSA100-15)</name>
    <dbReference type="NCBI Taxonomy" id="929562"/>
    <lineage>
        <taxon>Bacteria</taxon>
        <taxon>Pseudomonadati</taxon>
        <taxon>Bacteroidota</taxon>
        <taxon>Cytophagia</taxon>
        <taxon>Cytophagales</taxon>
        <taxon>Leadbetterellaceae</taxon>
        <taxon>Emticicia</taxon>
    </lineage>
</organism>
<dbReference type="SMART" id="SM00481">
    <property type="entry name" value="POLIIIAc"/>
    <property type="match status" value="1"/>
</dbReference>
<evidence type="ECO:0000256" key="5">
    <source>
        <dbReference type="ARBA" id="ARBA00022705"/>
    </source>
</evidence>
<evidence type="ECO:0000256" key="3">
    <source>
        <dbReference type="ARBA" id="ARBA00022679"/>
    </source>
</evidence>